<evidence type="ECO:0000256" key="4">
    <source>
        <dbReference type="ARBA" id="ARBA00010550"/>
    </source>
</evidence>
<evidence type="ECO:0000256" key="9">
    <source>
        <dbReference type="ARBA" id="ARBA00022801"/>
    </source>
</evidence>
<dbReference type="InterPro" id="IPR003959">
    <property type="entry name" value="ATPase_AAA_core"/>
</dbReference>
<dbReference type="Gene3D" id="1.20.58.760">
    <property type="entry name" value="Peptidase M41"/>
    <property type="match status" value="1"/>
</dbReference>
<dbReference type="EMBL" id="BQMJ01000010">
    <property type="protein sequence ID" value="GJQ09756.1"/>
    <property type="molecule type" value="Genomic_DNA"/>
</dbReference>
<name>A0A9C7PSQ7_9RHOD</name>
<evidence type="ECO:0000256" key="8">
    <source>
        <dbReference type="ARBA" id="ARBA00022741"/>
    </source>
</evidence>
<dbReference type="InterPro" id="IPR003960">
    <property type="entry name" value="ATPase_AAA_CS"/>
</dbReference>
<dbReference type="InterPro" id="IPR037219">
    <property type="entry name" value="Peptidase_M41-like"/>
</dbReference>
<evidence type="ECO:0000256" key="10">
    <source>
        <dbReference type="ARBA" id="ARBA00022833"/>
    </source>
</evidence>
<dbReference type="CDD" id="cd19501">
    <property type="entry name" value="RecA-like_FtsH"/>
    <property type="match status" value="1"/>
</dbReference>
<protein>
    <recommendedName>
        <fullName evidence="15">AAA+ ATPase domain-containing protein</fullName>
    </recommendedName>
</protein>
<dbReference type="NCBIfam" id="TIGR01241">
    <property type="entry name" value="FtsH_fam"/>
    <property type="match status" value="1"/>
</dbReference>
<evidence type="ECO:0000256" key="6">
    <source>
        <dbReference type="ARBA" id="ARBA00022692"/>
    </source>
</evidence>
<keyword evidence="9" id="KW-0378">Hydrolase</keyword>
<evidence type="ECO:0000256" key="1">
    <source>
        <dbReference type="ARBA" id="ARBA00001947"/>
    </source>
</evidence>
<keyword evidence="6" id="KW-0812">Transmembrane</keyword>
<proteinExistence type="inferred from homology"/>
<dbReference type="HAMAP" id="MF_01458">
    <property type="entry name" value="FtsH"/>
    <property type="match status" value="1"/>
</dbReference>
<keyword evidence="11" id="KW-0067">ATP-binding</keyword>
<keyword evidence="8" id="KW-0547">Nucleotide-binding</keyword>
<dbReference type="PROSITE" id="PS00674">
    <property type="entry name" value="AAA"/>
    <property type="match status" value="1"/>
</dbReference>
<comment type="similarity">
    <text evidence="3">In the C-terminal section; belongs to the peptidase M41 family.</text>
</comment>
<dbReference type="InterPro" id="IPR027417">
    <property type="entry name" value="P-loop_NTPase"/>
</dbReference>
<evidence type="ECO:0000313" key="16">
    <source>
        <dbReference type="EMBL" id="GJQ09756.1"/>
    </source>
</evidence>
<comment type="caution">
    <text evidence="16">The sequence shown here is derived from an EMBL/GenBank/DDBJ whole genome shotgun (WGS) entry which is preliminary data.</text>
</comment>
<dbReference type="AlphaFoldDB" id="A0A9C7PSQ7"/>
<comment type="subcellular location">
    <subcellularLocation>
        <location evidence="2">Membrane</location>
    </subcellularLocation>
</comment>
<evidence type="ECO:0000256" key="5">
    <source>
        <dbReference type="ARBA" id="ARBA00022670"/>
    </source>
</evidence>
<dbReference type="Gene3D" id="1.10.8.60">
    <property type="match status" value="1"/>
</dbReference>
<keyword evidence="17" id="KW-1185">Reference proteome</keyword>
<dbReference type="Gene3D" id="3.30.720.210">
    <property type="match status" value="1"/>
</dbReference>
<dbReference type="GO" id="GO:0016887">
    <property type="term" value="F:ATP hydrolysis activity"/>
    <property type="evidence" value="ECO:0007669"/>
    <property type="project" value="InterPro"/>
</dbReference>
<dbReference type="InterPro" id="IPR005936">
    <property type="entry name" value="FtsH"/>
</dbReference>
<dbReference type="Gene3D" id="3.40.50.300">
    <property type="entry name" value="P-loop containing nucleotide triphosphate hydrolases"/>
    <property type="match status" value="1"/>
</dbReference>
<keyword evidence="14" id="KW-0472">Membrane</keyword>
<evidence type="ECO:0000259" key="15">
    <source>
        <dbReference type="SMART" id="SM00382"/>
    </source>
</evidence>
<dbReference type="GO" id="GO:0005524">
    <property type="term" value="F:ATP binding"/>
    <property type="evidence" value="ECO:0007669"/>
    <property type="project" value="UniProtKB-KW"/>
</dbReference>
<dbReference type="InterPro" id="IPR003593">
    <property type="entry name" value="AAA+_ATPase"/>
</dbReference>
<dbReference type="InterPro" id="IPR041569">
    <property type="entry name" value="AAA_lid_3"/>
</dbReference>
<dbReference type="PANTHER" id="PTHR23076">
    <property type="entry name" value="METALLOPROTEASE M41 FTSH"/>
    <property type="match status" value="1"/>
</dbReference>
<reference evidence="16" key="2">
    <citation type="submission" date="2022-01" db="EMBL/GenBank/DDBJ databases">
        <authorList>
            <person name="Hirooka S."/>
            <person name="Miyagishima S.Y."/>
        </authorList>
    </citation>
    <scope>NUCLEOTIDE SEQUENCE</scope>
    <source>
        <strain evidence="16">NBRC 102759</strain>
    </source>
</reference>
<dbReference type="GO" id="GO:0010304">
    <property type="term" value="P:PSII associated light-harvesting complex II catabolic process"/>
    <property type="evidence" value="ECO:0007669"/>
    <property type="project" value="UniProtKB-ARBA"/>
</dbReference>
<sequence>MALLFAYDPYFGKPCFLKKHSYQNSWKRETSCTHIRAFDKVRLFYYCCRCGCTPSASRPRISAVVFQLYTWKCPNNNCKKDIVETNDQFEDKNLQENGRSILKRIILAFLLCLLTASFHKSVTYANPFRQSRSFVHSRKINQKSTAPSVWSWRYSQLLKAVKQGQVMRVMFSADQSQLIAITKDGARYKLRALPPHTSNLIEYLAKHKVDVVILPRYKESGLVYFLKGLLFPIPFVLLLYFLQKSLLGSSLAPFDLQRSNARVSLRVYVGVTFQDVAGYDNVKVELQEVVEFVRNPETFSQVGAKVPRGVILEGPPGTGKTLLARAVAGEAGVAFFSIAGSEFVEMFVGVGASRVRDLFAQAKRNAPCVIFIDEIDAVGRQRGAGIAGGNDEREQTLNQLLTEMDGFDENKGIIVLAATNRSDILDRALLRAGRFDRRIVIDLPDMNTRTAILKVHARGKALDSFVQLENIARRTPGFSGASLQNLMNEAAILAARRDHQRIMEEDLEDALDRILLGPEKKQFTFNDYYKRLVSYHEAGHALVGALSPNYDQVLKISIVPRGSAGGLTFFSPIDESRVETGLYSRQYLESQLAVGLGGRIAEEIVFGEDQVTTGAANDFQHVTHIARQMVTKFGMSSILGPIYVDQSSGNHPFLGREFALRNNVYLSGETKLCIDQEVTRLVEQAYRRARKVIENNRRLLDKLANMLIEQETVSSEELQLLLSEDEVFLMDYEELAQDPKEISDLQNDIWQKYNFIQPILENISMHSKIDNAEK</sequence>
<keyword evidence="13" id="KW-0482">Metalloprotease</keyword>
<dbReference type="FunFam" id="1.10.8.60:FF:000001">
    <property type="entry name" value="ATP-dependent zinc metalloprotease FtsH"/>
    <property type="match status" value="1"/>
</dbReference>
<dbReference type="OrthoDB" id="6927at2759"/>
<accession>A0A9C7PSQ7</accession>
<evidence type="ECO:0000256" key="7">
    <source>
        <dbReference type="ARBA" id="ARBA00022723"/>
    </source>
</evidence>
<keyword evidence="12" id="KW-1133">Transmembrane helix</keyword>
<dbReference type="PANTHER" id="PTHR23076:SF113">
    <property type="entry name" value="ATP-DEPENDENT ZINC METALLOPROTEASE FTSH 1, CHLOROPLASTIC-RELATED"/>
    <property type="match status" value="1"/>
</dbReference>
<dbReference type="GO" id="GO:0046872">
    <property type="term" value="F:metal ion binding"/>
    <property type="evidence" value="ECO:0007669"/>
    <property type="project" value="UniProtKB-KW"/>
</dbReference>
<comment type="similarity">
    <text evidence="4">In the N-terminal section; belongs to the AAA ATPase family.</text>
</comment>
<reference evidence="16" key="1">
    <citation type="journal article" date="2022" name="Proc. Natl. Acad. Sci. U.S.A.">
        <title>Life cycle and functional genomics of the unicellular red alga Galdieria for elucidating algal and plant evolution and industrial use.</title>
        <authorList>
            <person name="Hirooka S."/>
            <person name="Itabashi T."/>
            <person name="Ichinose T.M."/>
            <person name="Onuma R."/>
            <person name="Fujiwara T."/>
            <person name="Yamashita S."/>
            <person name="Jong L.W."/>
            <person name="Tomita R."/>
            <person name="Iwane A.H."/>
            <person name="Miyagishima S.Y."/>
        </authorList>
    </citation>
    <scope>NUCLEOTIDE SEQUENCE</scope>
    <source>
        <strain evidence="16">NBRC 102759</strain>
    </source>
</reference>
<evidence type="ECO:0000256" key="11">
    <source>
        <dbReference type="ARBA" id="ARBA00022840"/>
    </source>
</evidence>
<keyword evidence="5" id="KW-0645">Protease</keyword>
<evidence type="ECO:0000256" key="3">
    <source>
        <dbReference type="ARBA" id="ARBA00010044"/>
    </source>
</evidence>
<evidence type="ECO:0000256" key="12">
    <source>
        <dbReference type="ARBA" id="ARBA00022989"/>
    </source>
</evidence>
<dbReference type="FunFam" id="1.20.58.760:FF:000001">
    <property type="entry name" value="ATP-dependent zinc metalloprotease FtsH"/>
    <property type="match status" value="1"/>
</dbReference>
<evidence type="ECO:0000256" key="14">
    <source>
        <dbReference type="ARBA" id="ARBA00023136"/>
    </source>
</evidence>
<organism evidence="16 17">
    <name type="scientific">Galdieria partita</name>
    <dbReference type="NCBI Taxonomy" id="83374"/>
    <lineage>
        <taxon>Eukaryota</taxon>
        <taxon>Rhodophyta</taxon>
        <taxon>Bangiophyceae</taxon>
        <taxon>Galdieriales</taxon>
        <taxon>Galdieriaceae</taxon>
        <taxon>Galdieria</taxon>
    </lineage>
</organism>
<dbReference type="Pfam" id="PF01434">
    <property type="entry name" value="Peptidase_M41"/>
    <property type="match status" value="1"/>
</dbReference>
<dbReference type="GO" id="GO:0006508">
    <property type="term" value="P:proteolysis"/>
    <property type="evidence" value="ECO:0007669"/>
    <property type="project" value="UniProtKB-KW"/>
</dbReference>
<dbReference type="FunFam" id="3.40.50.300:FF:000001">
    <property type="entry name" value="ATP-dependent zinc metalloprotease FtsH"/>
    <property type="match status" value="1"/>
</dbReference>
<dbReference type="GO" id="GO:0009535">
    <property type="term" value="C:chloroplast thylakoid membrane"/>
    <property type="evidence" value="ECO:0007669"/>
    <property type="project" value="TreeGrafter"/>
</dbReference>
<dbReference type="Pfam" id="PF17862">
    <property type="entry name" value="AAA_lid_3"/>
    <property type="match status" value="1"/>
</dbReference>
<dbReference type="InterPro" id="IPR000642">
    <property type="entry name" value="Peptidase_M41"/>
</dbReference>
<dbReference type="SUPFAM" id="SSF52540">
    <property type="entry name" value="P-loop containing nucleoside triphosphate hydrolases"/>
    <property type="match status" value="1"/>
</dbReference>
<dbReference type="GO" id="GO:0004222">
    <property type="term" value="F:metalloendopeptidase activity"/>
    <property type="evidence" value="ECO:0007669"/>
    <property type="project" value="InterPro"/>
</dbReference>
<dbReference type="Pfam" id="PF00004">
    <property type="entry name" value="AAA"/>
    <property type="match status" value="1"/>
</dbReference>
<keyword evidence="7" id="KW-0479">Metal-binding</keyword>
<dbReference type="SMART" id="SM00382">
    <property type="entry name" value="AAA"/>
    <property type="match status" value="1"/>
</dbReference>
<keyword evidence="10" id="KW-0862">Zinc</keyword>
<evidence type="ECO:0000313" key="17">
    <source>
        <dbReference type="Proteomes" id="UP001061958"/>
    </source>
</evidence>
<evidence type="ECO:0000256" key="2">
    <source>
        <dbReference type="ARBA" id="ARBA00004370"/>
    </source>
</evidence>
<feature type="domain" description="AAA+ ATPase" evidence="15">
    <location>
        <begin position="306"/>
        <end position="445"/>
    </location>
</feature>
<comment type="cofactor">
    <cofactor evidence="1">
        <name>Zn(2+)</name>
        <dbReference type="ChEBI" id="CHEBI:29105"/>
    </cofactor>
</comment>
<dbReference type="Proteomes" id="UP001061958">
    <property type="component" value="Unassembled WGS sequence"/>
</dbReference>
<dbReference type="GO" id="GO:0004176">
    <property type="term" value="F:ATP-dependent peptidase activity"/>
    <property type="evidence" value="ECO:0007669"/>
    <property type="project" value="InterPro"/>
</dbReference>
<evidence type="ECO:0000256" key="13">
    <source>
        <dbReference type="ARBA" id="ARBA00023049"/>
    </source>
</evidence>
<gene>
    <name evidence="16" type="ORF">GpartN1_g1547.t1</name>
</gene>
<dbReference type="SUPFAM" id="SSF140990">
    <property type="entry name" value="FtsH protease domain-like"/>
    <property type="match status" value="1"/>
</dbReference>